<dbReference type="RefSeq" id="XP_022249703.1">
    <property type="nucleotide sequence ID" value="XM_022393995.1"/>
</dbReference>
<evidence type="ECO:0000256" key="1">
    <source>
        <dbReference type="SAM" id="Phobius"/>
    </source>
</evidence>
<evidence type="ECO:0000313" key="2">
    <source>
        <dbReference type="Proteomes" id="UP000694941"/>
    </source>
</evidence>
<name>A0ABM1T1E7_LIMPO</name>
<keyword evidence="1" id="KW-1133">Transmembrane helix</keyword>
<proteinExistence type="predicted"/>
<feature type="transmembrane region" description="Helical" evidence="1">
    <location>
        <begin position="21"/>
        <end position="41"/>
    </location>
</feature>
<sequence>MAKLFHFQNMQLRALKFEYNFIIVIFLGLCCQIKVGVSHIGEKCFLSAFCRASNSYCDKEGICRCNPDYPIEVDRHKCKQAGSRYGQKCEYTEQCTYYDLNSYCTQLPYRSNCECHIDFFYDPDKKLCLKFPEHGDHNQKLMLPTAVGISLALASVLCCCLALVHMYRRQNVERNYFSWFRINRTSSVQREEDQTTRLPTRVDNLPSYESVVSVEDNHEEPPPVYEEAIKAPPFVTETVSNSNKP</sequence>
<dbReference type="GeneID" id="106466033"/>
<evidence type="ECO:0000313" key="3">
    <source>
        <dbReference type="RefSeq" id="XP_022249703.1"/>
    </source>
</evidence>
<dbReference type="Proteomes" id="UP000694941">
    <property type="component" value="Unplaced"/>
</dbReference>
<keyword evidence="1" id="KW-0472">Membrane</keyword>
<organism evidence="2 3">
    <name type="scientific">Limulus polyphemus</name>
    <name type="common">Atlantic horseshoe crab</name>
    <dbReference type="NCBI Taxonomy" id="6850"/>
    <lineage>
        <taxon>Eukaryota</taxon>
        <taxon>Metazoa</taxon>
        <taxon>Ecdysozoa</taxon>
        <taxon>Arthropoda</taxon>
        <taxon>Chelicerata</taxon>
        <taxon>Merostomata</taxon>
        <taxon>Xiphosura</taxon>
        <taxon>Limulidae</taxon>
        <taxon>Limulus</taxon>
    </lineage>
</organism>
<accession>A0ABM1T1E7</accession>
<keyword evidence="1" id="KW-0812">Transmembrane</keyword>
<reference evidence="3" key="1">
    <citation type="submission" date="2025-08" db="UniProtKB">
        <authorList>
            <consortium name="RefSeq"/>
        </authorList>
    </citation>
    <scope>IDENTIFICATION</scope>
    <source>
        <tissue evidence="3">Muscle</tissue>
    </source>
</reference>
<protein>
    <submittedName>
        <fullName evidence="3">Uncharacterized protein LOC106466033 isoform X1</fullName>
    </submittedName>
</protein>
<feature type="transmembrane region" description="Helical" evidence="1">
    <location>
        <begin position="141"/>
        <end position="164"/>
    </location>
</feature>
<gene>
    <name evidence="3" type="primary">LOC106466033</name>
</gene>
<keyword evidence="2" id="KW-1185">Reference proteome</keyword>